<dbReference type="GO" id="GO:0000981">
    <property type="term" value="F:DNA-binding transcription factor activity, RNA polymerase II-specific"/>
    <property type="evidence" value="ECO:0007669"/>
    <property type="project" value="TreeGrafter"/>
</dbReference>
<dbReference type="GO" id="GO:0000977">
    <property type="term" value="F:RNA polymerase II transcription regulatory region sequence-specific DNA binding"/>
    <property type="evidence" value="ECO:0007669"/>
    <property type="project" value="TreeGrafter"/>
</dbReference>
<dbReference type="Pfam" id="PF13465">
    <property type="entry name" value="zf-H2C2_2"/>
    <property type="match status" value="1"/>
</dbReference>
<dbReference type="GeneID" id="103060743"/>
<feature type="domain" description="C2H2-type" evidence="13">
    <location>
        <begin position="296"/>
        <end position="323"/>
    </location>
</feature>
<dbReference type="Pfam" id="PF01352">
    <property type="entry name" value="KRAB"/>
    <property type="match status" value="1"/>
</dbReference>
<proteinExistence type="inferred from homology"/>
<organism evidence="16 17">
    <name type="scientific">Python bivittatus</name>
    <name type="common">Burmese python</name>
    <name type="synonym">Python molurus bivittatus</name>
    <dbReference type="NCBI Taxonomy" id="176946"/>
    <lineage>
        <taxon>Eukaryota</taxon>
        <taxon>Metazoa</taxon>
        <taxon>Chordata</taxon>
        <taxon>Craniata</taxon>
        <taxon>Vertebrata</taxon>
        <taxon>Euteleostomi</taxon>
        <taxon>Lepidosauria</taxon>
        <taxon>Squamata</taxon>
        <taxon>Bifurcata</taxon>
        <taxon>Unidentata</taxon>
        <taxon>Episquamata</taxon>
        <taxon>Toxicofera</taxon>
        <taxon>Serpentes</taxon>
        <taxon>Henophidia</taxon>
        <taxon>Pythonidae</taxon>
        <taxon>Python</taxon>
    </lineage>
</organism>
<sequence>MLDVAQEPRPNLRRHNIGGPEAKQAIPCSQVGRSTQFREATVQNVLGVPTLSLSAQPQPFRQFCYHEVEGPREVCSRLHELCRQWLKPERHTKAEILDLVVLEQLLTILPPEIESWVRQCGADNSSQAVALAEGFLLSQAEDRKQEDQKNQVAEVAPRWILEEDHRDGTSLGAAPRPPGLCASLSLDGAVEAYPLPQDRDLVTLEKVALGFTEEEWGLLDPEQKALHQEVMEEIRGIVVSLEAERQQSESEGGPSDLFLEGVESEVEEKKITNTESNSEVCETLTQEQIEKEMEKNECLVCGEIYSCKSTFYLHMGTHAEEKPFPCQVCGKSFKRRDILISHHRTHTGEKPYECFKCGKCFSDIKYLSSHKKIHTGEKPYKCKECGKGFSQSASLTSHLRIHTGEKPYKCPTCGKAFAQQSNLNSHQISHTGEKPYECLECGKRFSHGASLTHHQQLHTGEKPYICLECGKSFSSSKNLISHQRIHTGEKPYTCLECGKSFSQKVYLITHERIHTGEKPYKCLECGKSFTSGKYLISHQKVHTGEKPYTCLECGKSFRRKMQLATHQRTHLGETPKW</sequence>
<feature type="domain" description="C2H2-type" evidence="13">
    <location>
        <begin position="464"/>
        <end position="491"/>
    </location>
</feature>
<dbReference type="InterPro" id="IPR013087">
    <property type="entry name" value="Znf_C2H2_type"/>
</dbReference>
<accession>A0A9F5N6K0</accession>
<dbReference type="OrthoDB" id="9002959at2759"/>
<evidence type="ECO:0000259" key="15">
    <source>
        <dbReference type="PROSITE" id="PS50805"/>
    </source>
</evidence>
<name>A0A9F5N6K0_PYTBI</name>
<dbReference type="CDD" id="cd07936">
    <property type="entry name" value="SCAN"/>
    <property type="match status" value="1"/>
</dbReference>
<evidence type="ECO:0000256" key="12">
    <source>
        <dbReference type="SAM" id="MobiDB-lite"/>
    </source>
</evidence>
<dbReference type="FunFam" id="3.30.160.60:FF:001498">
    <property type="entry name" value="Zinc finger protein 404"/>
    <property type="match status" value="1"/>
</dbReference>
<dbReference type="SMART" id="SM00349">
    <property type="entry name" value="KRAB"/>
    <property type="match status" value="1"/>
</dbReference>
<evidence type="ECO:0000256" key="11">
    <source>
        <dbReference type="PROSITE-ProRule" id="PRU00042"/>
    </source>
</evidence>
<dbReference type="AlphaFoldDB" id="A0A9F5N6K0"/>
<dbReference type="Gene3D" id="1.10.4020.10">
    <property type="entry name" value="DNA breaking-rejoining enzymes"/>
    <property type="match status" value="1"/>
</dbReference>
<dbReference type="GO" id="GO:0008270">
    <property type="term" value="F:zinc ion binding"/>
    <property type="evidence" value="ECO:0007669"/>
    <property type="project" value="UniProtKB-KW"/>
</dbReference>
<dbReference type="GO" id="GO:0005634">
    <property type="term" value="C:nucleus"/>
    <property type="evidence" value="ECO:0007669"/>
    <property type="project" value="UniProtKB-SubCell"/>
</dbReference>
<dbReference type="InterPro" id="IPR036051">
    <property type="entry name" value="KRAB_dom_sf"/>
</dbReference>
<feature type="domain" description="C2H2-type" evidence="13">
    <location>
        <begin position="492"/>
        <end position="519"/>
    </location>
</feature>
<feature type="domain" description="C2H2-type" evidence="13">
    <location>
        <begin position="548"/>
        <end position="575"/>
    </location>
</feature>
<dbReference type="InterPro" id="IPR038269">
    <property type="entry name" value="SCAN_sf"/>
</dbReference>
<evidence type="ECO:0000256" key="7">
    <source>
        <dbReference type="ARBA" id="ARBA00023015"/>
    </source>
</evidence>
<keyword evidence="6" id="KW-0862">Zinc</keyword>
<dbReference type="SUPFAM" id="SSF109640">
    <property type="entry name" value="KRAB domain (Kruppel-associated box)"/>
    <property type="match status" value="1"/>
</dbReference>
<dbReference type="InterPro" id="IPR003309">
    <property type="entry name" value="SCAN_dom"/>
</dbReference>
<evidence type="ECO:0000256" key="1">
    <source>
        <dbReference type="ARBA" id="ARBA00004123"/>
    </source>
</evidence>
<keyword evidence="5 11" id="KW-0863">Zinc-finger</keyword>
<feature type="region of interest" description="Disordered" evidence="12">
    <location>
        <begin position="1"/>
        <end position="25"/>
    </location>
</feature>
<dbReference type="PANTHER" id="PTHR14196:SF12">
    <property type="entry name" value="ZINC FINGER PROTEIN 208-LIKE"/>
    <property type="match status" value="1"/>
</dbReference>
<dbReference type="PROSITE" id="PS50805">
    <property type="entry name" value="KRAB"/>
    <property type="match status" value="1"/>
</dbReference>
<evidence type="ECO:0000313" key="16">
    <source>
        <dbReference type="Proteomes" id="UP000695026"/>
    </source>
</evidence>
<dbReference type="PANTHER" id="PTHR14196">
    <property type="entry name" value="ODD-SKIPPED - RELATED"/>
    <property type="match status" value="1"/>
</dbReference>
<dbReference type="PROSITE" id="PS00028">
    <property type="entry name" value="ZINC_FINGER_C2H2_1"/>
    <property type="match status" value="10"/>
</dbReference>
<keyword evidence="9" id="KW-0804">Transcription</keyword>
<dbReference type="FunFam" id="3.30.160.60:FF:002343">
    <property type="entry name" value="Zinc finger protein 33A"/>
    <property type="match status" value="2"/>
</dbReference>
<gene>
    <name evidence="17" type="primary">LOC103060743</name>
</gene>
<dbReference type="FunFam" id="3.30.160.60:FF:000737">
    <property type="entry name" value="Zinc finger protein 565"/>
    <property type="match status" value="1"/>
</dbReference>
<dbReference type="Gene3D" id="3.30.160.60">
    <property type="entry name" value="Classic Zinc Finger"/>
    <property type="match status" value="10"/>
</dbReference>
<feature type="domain" description="C2H2-type" evidence="13">
    <location>
        <begin position="408"/>
        <end position="435"/>
    </location>
</feature>
<reference evidence="17" key="1">
    <citation type="submission" date="2025-08" db="UniProtKB">
        <authorList>
            <consortium name="RefSeq"/>
        </authorList>
    </citation>
    <scope>IDENTIFICATION</scope>
    <source>
        <tissue evidence="17">Liver</tissue>
    </source>
</reference>
<evidence type="ECO:0000256" key="8">
    <source>
        <dbReference type="ARBA" id="ARBA00023125"/>
    </source>
</evidence>
<feature type="domain" description="C2H2-type" evidence="13">
    <location>
        <begin position="324"/>
        <end position="351"/>
    </location>
</feature>
<dbReference type="SMART" id="SM00431">
    <property type="entry name" value="SCAN"/>
    <property type="match status" value="1"/>
</dbReference>
<dbReference type="FunFam" id="3.30.160.60:FF:001119">
    <property type="entry name" value="zinc finger protein 408"/>
    <property type="match status" value="1"/>
</dbReference>
<dbReference type="RefSeq" id="XP_025031538.1">
    <property type="nucleotide sequence ID" value="XM_025175770.1"/>
</dbReference>
<evidence type="ECO:0000259" key="14">
    <source>
        <dbReference type="PROSITE" id="PS50804"/>
    </source>
</evidence>
<evidence type="ECO:0000256" key="2">
    <source>
        <dbReference type="ARBA" id="ARBA00006991"/>
    </source>
</evidence>
<keyword evidence="10" id="KW-0539">Nucleus</keyword>
<dbReference type="SUPFAM" id="SSF47353">
    <property type="entry name" value="Retrovirus capsid dimerization domain-like"/>
    <property type="match status" value="1"/>
</dbReference>
<feature type="domain" description="C2H2-type" evidence="13">
    <location>
        <begin position="520"/>
        <end position="547"/>
    </location>
</feature>
<dbReference type="PROSITE" id="PS50157">
    <property type="entry name" value="ZINC_FINGER_C2H2_2"/>
    <property type="match status" value="10"/>
</dbReference>
<evidence type="ECO:0000313" key="17">
    <source>
        <dbReference type="RefSeq" id="XP_025031538.1"/>
    </source>
</evidence>
<evidence type="ECO:0000256" key="4">
    <source>
        <dbReference type="ARBA" id="ARBA00022737"/>
    </source>
</evidence>
<dbReference type="SMART" id="SM00355">
    <property type="entry name" value="ZnF_C2H2"/>
    <property type="match status" value="10"/>
</dbReference>
<dbReference type="PROSITE" id="PS50804">
    <property type="entry name" value="SCAN_BOX"/>
    <property type="match status" value="1"/>
</dbReference>
<dbReference type="InterPro" id="IPR001909">
    <property type="entry name" value="KRAB"/>
</dbReference>
<dbReference type="CDD" id="cd07765">
    <property type="entry name" value="KRAB_A-box"/>
    <property type="match status" value="1"/>
</dbReference>
<dbReference type="SUPFAM" id="SSF57667">
    <property type="entry name" value="beta-beta-alpha zinc fingers"/>
    <property type="match status" value="6"/>
</dbReference>
<dbReference type="FunFam" id="3.30.160.60:FF:003000">
    <property type="entry name" value="Zinc finger and SCAN domain-containing 20"/>
    <property type="match status" value="1"/>
</dbReference>
<dbReference type="Proteomes" id="UP000695026">
    <property type="component" value="Unplaced"/>
</dbReference>
<comment type="subcellular location">
    <subcellularLocation>
        <location evidence="1">Nucleus</location>
    </subcellularLocation>
</comment>
<protein>
    <submittedName>
        <fullName evidence="17">Zinc finger protein with KRAB and SCAN domains 7-like isoform X2</fullName>
    </submittedName>
</protein>
<keyword evidence="3" id="KW-0479">Metal-binding</keyword>
<evidence type="ECO:0000256" key="9">
    <source>
        <dbReference type="ARBA" id="ARBA00023163"/>
    </source>
</evidence>
<feature type="domain" description="C2H2-type" evidence="13">
    <location>
        <begin position="380"/>
        <end position="407"/>
    </location>
</feature>
<evidence type="ECO:0000256" key="5">
    <source>
        <dbReference type="ARBA" id="ARBA00022771"/>
    </source>
</evidence>
<evidence type="ECO:0000259" key="13">
    <source>
        <dbReference type="PROSITE" id="PS50157"/>
    </source>
</evidence>
<dbReference type="InterPro" id="IPR036236">
    <property type="entry name" value="Znf_C2H2_sf"/>
</dbReference>
<dbReference type="Gene3D" id="6.10.140.140">
    <property type="match status" value="1"/>
</dbReference>
<feature type="domain" description="KRAB" evidence="15">
    <location>
        <begin position="202"/>
        <end position="277"/>
    </location>
</feature>
<feature type="domain" description="SCAN box" evidence="14">
    <location>
        <begin position="58"/>
        <end position="135"/>
    </location>
</feature>
<evidence type="ECO:0000256" key="3">
    <source>
        <dbReference type="ARBA" id="ARBA00022723"/>
    </source>
</evidence>
<dbReference type="FunFam" id="1.10.4020.10:FF:000005">
    <property type="entry name" value="Uncharacterized protein"/>
    <property type="match status" value="1"/>
</dbReference>
<dbReference type="FunFam" id="3.30.160.60:FF:001430">
    <property type="entry name" value="Uncharacterized protein"/>
    <property type="match status" value="1"/>
</dbReference>
<keyword evidence="7" id="KW-0805">Transcription regulation</keyword>
<feature type="domain" description="C2H2-type" evidence="13">
    <location>
        <begin position="436"/>
        <end position="463"/>
    </location>
</feature>
<evidence type="ECO:0000256" key="10">
    <source>
        <dbReference type="ARBA" id="ARBA00023242"/>
    </source>
</evidence>
<keyword evidence="4" id="KW-0677">Repeat</keyword>
<dbReference type="FunFam" id="3.30.160.60:FF:002190">
    <property type="entry name" value="Zinc finger protein 658"/>
    <property type="match status" value="1"/>
</dbReference>
<comment type="similarity">
    <text evidence="2">Belongs to the krueppel C2H2-type zinc-finger protein family.</text>
</comment>
<evidence type="ECO:0000256" key="6">
    <source>
        <dbReference type="ARBA" id="ARBA00022833"/>
    </source>
</evidence>
<feature type="domain" description="C2H2-type" evidence="13">
    <location>
        <begin position="352"/>
        <end position="379"/>
    </location>
</feature>
<keyword evidence="8" id="KW-0238">DNA-binding</keyword>
<dbReference type="InterPro" id="IPR050717">
    <property type="entry name" value="C2H2-ZF_Transcription_Reg"/>
</dbReference>
<dbReference type="Pfam" id="PF00096">
    <property type="entry name" value="zf-C2H2"/>
    <property type="match status" value="7"/>
</dbReference>
<keyword evidence="16" id="KW-1185">Reference proteome</keyword>
<dbReference type="Pfam" id="PF02023">
    <property type="entry name" value="SCAN"/>
    <property type="match status" value="1"/>
</dbReference>
<dbReference type="FunFam" id="3.30.160.60:FF:000478">
    <property type="entry name" value="Zinc finger protein 133"/>
    <property type="match status" value="1"/>
</dbReference>